<name>A0A0P1KS80_9SACH</name>
<keyword evidence="2 5" id="KW-0812">Transmembrane</keyword>
<comment type="subcellular location">
    <subcellularLocation>
        <location evidence="1">Membrane</location>
        <topology evidence="1">Multi-pass membrane protein</topology>
    </subcellularLocation>
</comment>
<dbReference type="Pfam" id="PF23489">
    <property type="entry name" value="V-ATPase_su_f"/>
    <property type="match status" value="1"/>
</dbReference>
<evidence type="ECO:0000313" key="7">
    <source>
        <dbReference type="Proteomes" id="UP000236544"/>
    </source>
</evidence>
<evidence type="ECO:0000256" key="3">
    <source>
        <dbReference type="ARBA" id="ARBA00022989"/>
    </source>
</evidence>
<reference evidence="7" key="1">
    <citation type="submission" date="2015-10" db="EMBL/GenBank/DDBJ databases">
        <authorList>
            <person name="Devillers H."/>
        </authorList>
    </citation>
    <scope>NUCLEOTIDE SEQUENCE [LARGE SCALE GENOMIC DNA]</scope>
</reference>
<dbReference type="InterPro" id="IPR056552">
    <property type="entry name" value="Ribonucl_Kappa"/>
</dbReference>
<proteinExistence type="predicted"/>
<dbReference type="AlphaFoldDB" id="A0A0P1KS80"/>
<keyword evidence="3 5" id="KW-1133">Transmembrane helix</keyword>
<evidence type="ECO:0000256" key="2">
    <source>
        <dbReference type="ARBA" id="ARBA00022692"/>
    </source>
</evidence>
<protein>
    <submittedName>
        <fullName evidence="6">LAQU0S07e00408g1_1</fullName>
    </submittedName>
</protein>
<gene>
    <name evidence="6" type="ORF">LAQU0_S07e00408g</name>
</gene>
<dbReference type="InterPro" id="IPR026770">
    <property type="entry name" value="RNase_K"/>
</dbReference>
<dbReference type="Proteomes" id="UP000236544">
    <property type="component" value="Unassembled WGS sequence"/>
</dbReference>
<keyword evidence="4 5" id="KW-0472">Membrane</keyword>
<feature type="transmembrane region" description="Helical" evidence="5">
    <location>
        <begin position="12"/>
        <end position="31"/>
    </location>
</feature>
<evidence type="ECO:0000256" key="5">
    <source>
        <dbReference type="SAM" id="Phobius"/>
    </source>
</evidence>
<feature type="transmembrane region" description="Helical" evidence="5">
    <location>
        <begin position="51"/>
        <end position="75"/>
    </location>
</feature>
<dbReference type="GO" id="GO:0016020">
    <property type="term" value="C:membrane"/>
    <property type="evidence" value="ECO:0007669"/>
    <property type="project" value="UniProtKB-SubCell"/>
</dbReference>
<accession>A0A0P1KS80</accession>
<dbReference type="GO" id="GO:0004521">
    <property type="term" value="F:RNA endonuclease activity"/>
    <property type="evidence" value="ECO:0007669"/>
    <property type="project" value="InterPro"/>
</dbReference>
<evidence type="ECO:0000256" key="1">
    <source>
        <dbReference type="ARBA" id="ARBA00004141"/>
    </source>
</evidence>
<keyword evidence="7" id="KW-1185">Reference proteome</keyword>
<evidence type="ECO:0000313" key="6">
    <source>
        <dbReference type="EMBL" id="CUS22802.1"/>
    </source>
</evidence>
<dbReference type="OrthoDB" id="67317at2759"/>
<sequence length="85" mass="9273">MKPVVSSGKAWFCTVISAFGVVILSVIAYLFNTNHESFVGSVNDPEDGPAVARTVFMAVLVYAVFFVFCGSQIWLGQKKPAIELR</sequence>
<dbReference type="EMBL" id="LN890573">
    <property type="protein sequence ID" value="CUS22802.1"/>
    <property type="molecule type" value="Genomic_DNA"/>
</dbReference>
<evidence type="ECO:0000256" key="4">
    <source>
        <dbReference type="ARBA" id="ARBA00023136"/>
    </source>
</evidence>
<dbReference type="PANTHER" id="PTHR31733">
    <property type="entry name" value="RIBONUCLEASE KAPPA"/>
    <property type="match status" value="1"/>
</dbReference>
<organism evidence="6 7">
    <name type="scientific">Lachancea quebecensis</name>
    <dbReference type="NCBI Taxonomy" id="1654605"/>
    <lineage>
        <taxon>Eukaryota</taxon>
        <taxon>Fungi</taxon>
        <taxon>Dikarya</taxon>
        <taxon>Ascomycota</taxon>
        <taxon>Saccharomycotina</taxon>
        <taxon>Saccharomycetes</taxon>
        <taxon>Saccharomycetales</taxon>
        <taxon>Saccharomycetaceae</taxon>
        <taxon>Lachancea</taxon>
    </lineage>
</organism>